<name>A0A0C2W4I4_AMAMK</name>
<dbReference type="OrthoDB" id="2682989at2759"/>
<proteinExistence type="predicted"/>
<accession>A0A0C2W4I4</accession>
<protein>
    <submittedName>
        <fullName evidence="1">Uncharacterized protein</fullName>
    </submittedName>
</protein>
<dbReference type="EMBL" id="KN818454">
    <property type="protein sequence ID" value="KIL56017.1"/>
    <property type="molecule type" value="Genomic_DNA"/>
</dbReference>
<dbReference type="AlphaFoldDB" id="A0A0C2W4I4"/>
<sequence>MIVGLPLYRDPDWMDLNKRFTLDMVKASVLLLSINLSCPVPSLLFENPGALSV</sequence>
<evidence type="ECO:0000313" key="2">
    <source>
        <dbReference type="Proteomes" id="UP000054549"/>
    </source>
</evidence>
<dbReference type="InParanoid" id="A0A0C2W4I4"/>
<reference evidence="1 2" key="1">
    <citation type="submission" date="2014-04" db="EMBL/GenBank/DDBJ databases">
        <title>Evolutionary Origins and Diversification of the Mycorrhizal Mutualists.</title>
        <authorList>
            <consortium name="DOE Joint Genome Institute"/>
            <consortium name="Mycorrhizal Genomics Consortium"/>
            <person name="Kohler A."/>
            <person name="Kuo A."/>
            <person name="Nagy L.G."/>
            <person name="Floudas D."/>
            <person name="Copeland A."/>
            <person name="Barry K.W."/>
            <person name="Cichocki N."/>
            <person name="Veneault-Fourrey C."/>
            <person name="LaButti K."/>
            <person name="Lindquist E.A."/>
            <person name="Lipzen A."/>
            <person name="Lundell T."/>
            <person name="Morin E."/>
            <person name="Murat C."/>
            <person name="Riley R."/>
            <person name="Ohm R."/>
            <person name="Sun H."/>
            <person name="Tunlid A."/>
            <person name="Henrissat B."/>
            <person name="Grigoriev I.V."/>
            <person name="Hibbett D.S."/>
            <person name="Martin F."/>
        </authorList>
    </citation>
    <scope>NUCLEOTIDE SEQUENCE [LARGE SCALE GENOMIC DNA]</scope>
    <source>
        <strain evidence="1 2">Koide BX008</strain>
    </source>
</reference>
<feature type="non-terminal residue" evidence="1">
    <location>
        <position position="53"/>
    </location>
</feature>
<gene>
    <name evidence="1" type="ORF">M378DRAFT_173089</name>
</gene>
<dbReference type="HOGENOM" id="CLU_3074086_0_0_1"/>
<keyword evidence="2" id="KW-1185">Reference proteome</keyword>
<dbReference type="Proteomes" id="UP000054549">
    <property type="component" value="Unassembled WGS sequence"/>
</dbReference>
<organism evidence="1 2">
    <name type="scientific">Amanita muscaria (strain Koide BX008)</name>
    <dbReference type="NCBI Taxonomy" id="946122"/>
    <lineage>
        <taxon>Eukaryota</taxon>
        <taxon>Fungi</taxon>
        <taxon>Dikarya</taxon>
        <taxon>Basidiomycota</taxon>
        <taxon>Agaricomycotina</taxon>
        <taxon>Agaricomycetes</taxon>
        <taxon>Agaricomycetidae</taxon>
        <taxon>Agaricales</taxon>
        <taxon>Pluteineae</taxon>
        <taxon>Amanitaceae</taxon>
        <taxon>Amanita</taxon>
    </lineage>
</organism>
<evidence type="ECO:0000313" key="1">
    <source>
        <dbReference type="EMBL" id="KIL56017.1"/>
    </source>
</evidence>